<dbReference type="Gene3D" id="2.60.40.4130">
    <property type="match status" value="1"/>
</dbReference>
<dbReference type="EMBL" id="MFCP01000035">
    <property type="protein sequence ID" value="OGE27606.1"/>
    <property type="molecule type" value="Genomic_DNA"/>
</dbReference>
<accession>A0A1F5JG67</accession>
<dbReference type="InterPro" id="IPR036439">
    <property type="entry name" value="Dockerin_dom_sf"/>
</dbReference>
<feature type="region of interest" description="Disordered" evidence="1">
    <location>
        <begin position="25"/>
        <end position="69"/>
    </location>
</feature>
<dbReference type="SUPFAM" id="SSF63446">
    <property type="entry name" value="Type I dockerin domain"/>
    <property type="match status" value="1"/>
</dbReference>
<feature type="compositionally biased region" description="Polar residues" evidence="1">
    <location>
        <begin position="51"/>
        <end position="69"/>
    </location>
</feature>
<sequence length="279" mass="29058">MYIFLLLSIPVGTYLVSQNQTYKSQAKEQKGNKQKVKVVPKPTTSPAKQLLDSSQEASNPDITATPSLSPASSEVAVSFGPTLSLKTTLEGRPQGNFATKLLVGIVEGSLTANPKFMLSFTIDLAASGEYSNLSLAGLNPGSSYTALLKGSAQIATSSAFTMSPMVTNLNDGEPLSLLSGDLNDDNVINSADYSIAKKALGANSNSSNWNGNADFNSDGIINVFDLSIITKNMGAVGASGAWTSPLPQIATSSASLTSPPVGASLPDGSKGYWIWIPSR</sequence>
<feature type="compositionally biased region" description="Low complexity" evidence="1">
    <location>
        <begin position="39"/>
        <end position="48"/>
    </location>
</feature>
<dbReference type="CDD" id="cd14256">
    <property type="entry name" value="Dockerin_I"/>
    <property type="match status" value="1"/>
</dbReference>
<protein>
    <recommendedName>
        <fullName evidence="2">Dockerin domain-containing protein</fullName>
    </recommendedName>
</protein>
<dbReference type="Pfam" id="PF00404">
    <property type="entry name" value="Dockerin_1"/>
    <property type="match status" value="1"/>
</dbReference>
<dbReference type="PROSITE" id="PS51766">
    <property type="entry name" value="DOCKERIN"/>
    <property type="match status" value="1"/>
</dbReference>
<organism evidence="3 4">
    <name type="scientific">Candidatus Daviesbacteria bacterium RIFCSPHIGHO2_01_FULL_40_11</name>
    <dbReference type="NCBI Taxonomy" id="1797762"/>
    <lineage>
        <taxon>Bacteria</taxon>
        <taxon>Candidatus Daviesiibacteriota</taxon>
    </lineage>
</organism>
<dbReference type="Proteomes" id="UP000177555">
    <property type="component" value="Unassembled WGS sequence"/>
</dbReference>
<evidence type="ECO:0000313" key="3">
    <source>
        <dbReference type="EMBL" id="OGE27606.1"/>
    </source>
</evidence>
<evidence type="ECO:0000256" key="1">
    <source>
        <dbReference type="SAM" id="MobiDB-lite"/>
    </source>
</evidence>
<reference evidence="3 4" key="1">
    <citation type="journal article" date="2016" name="Nat. Commun.">
        <title>Thousands of microbial genomes shed light on interconnected biogeochemical processes in an aquifer system.</title>
        <authorList>
            <person name="Anantharaman K."/>
            <person name="Brown C.T."/>
            <person name="Hug L.A."/>
            <person name="Sharon I."/>
            <person name="Castelle C.J."/>
            <person name="Probst A.J."/>
            <person name="Thomas B.C."/>
            <person name="Singh A."/>
            <person name="Wilkins M.J."/>
            <person name="Karaoz U."/>
            <person name="Brodie E.L."/>
            <person name="Williams K.H."/>
            <person name="Hubbard S.S."/>
            <person name="Banfield J.F."/>
        </authorList>
    </citation>
    <scope>NUCLEOTIDE SEQUENCE [LARGE SCALE GENOMIC DNA]</scope>
</reference>
<evidence type="ECO:0000259" key="2">
    <source>
        <dbReference type="PROSITE" id="PS51766"/>
    </source>
</evidence>
<dbReference type="AlphaFoldDB" id="A0A1F5JG67"/>
<feature type="domain" description="Dockerin" evidence="2">
    <location>
        <begin position="175"/>
        <end position="248"/>
    </location>
</feature>
<proteinExistence type="predicted"/>
<dbReference type="InterPro" id="IPR018247">
    <property type="entry name" value="EF_Hand_1_Ca_BS"/>
</dbReference>
<gene>
    <name evidence="3" type="ORF">A2867_03825</name>
</gene>
<dbReference type="InterPro" id="IPR016134">
    <property type="entry name" value="Dockerin_dom"/>
</dbReference>
<dbReference type="InterPro" id="IPR002105">
    <property type="entry name" value="Dockerin_1_rpt"/>
</dbReference>
<name>A0A1F5JG67_9BACT</name>
<dbReference type="PROSITE" id="PS00018">
    <property type="entry name" value="EF_HAND_1"/>
    <property type="match status" value="1"/>
</dbReference>
<evidence type="ECO:0000313" key="4">
    <source>
        <dbReference type="Proteomes" id="UP000177555"/>
    </source>
</evidence>
<dbReference type="GO" id="GO:0004553">
    <property type="term" value="F:hydrolase activity, hydrolyzing O-glycosyl compounds"/>
    <property type="evidence" value="ECO:0007669"/>
    <property type="project" value="InterPro"/>
</dbReference>
<dbReference type="GO" id="GO:0000272">
    <property type="term" value="P:polysaccharide catabolic process"/>
    <property type="evidence" value="ECO:0007669"/>
    <property type="project" value="InterPro"/>
</dbReference>
<comment type="caution">
    <text evidence="3">The sequence shown here is derived from an EMBL/GenBank/DDBJ whole genome shotgun (WGS) entry which is preliminary data.</text>
</comment>